<dbReference type="RefSeq" id="WP_426444068.1">
    <property type="nucleotide sequence ID" value="NZ_CP011074.1"/>
</dbReference>
<evidence type="ECO:0000256" key="1">
    <source>
        <dbReference type="ARBA" id="ARBA00022729"/>
    </source>
</evidence>
<feature type="coiled-coil region" evidence="2">
    <location>
        <begin position="1174"/>
        <end position="1270"/>
    </location>
</feature>
<keyword evidence="1 4" id="KW-0732">Signal</keyword>
<evidence type="ECO:0000256" key="2">
    <source>
        <dbReference type="SAM" id="Coils"/>
    </source>
</evidence>
<dbReference type="AlphaFoldDB" id="A0A0F7BZL0"/>
<dbReference type="Gene3D" id="1.20.1270.90">
    <property type="entry name" value="AF1782-like"/>
    <property type="match status" value="1"/>
</dbReference>
<name>A0A0F7BZL0_BRELA</name>
<gene>
    <name evidence="5" type="ORF">EX87_10105</name>
</gene>
<protein>
    <submittedName>
        <fullName evidence="5">Sugar-binding domain protein</fullName>
    </submittedName>
</protein>
<dbReference type="Gene3D" id="2.60.40.1220">
    <property type="match status" value="2"/>
</dbReference>
<proteinExistence type="predicted"/>
<accession>A0A0F7BZL0</accession>
<evidence type="ECO:0000313" key="5">
    <source>
        <dbReference type="EMBL" id="AKF93952.1"/>
    </source>
</evidence>
<feature type="signal peptide" evidence="4">
    <location>
        <begin position="1"/>
        <end position="24"/>
    </location>
</feature>
<dbReference type="EMBL" id="CP011074">
    <property type="protein sequence ID" value="AKF93952.1"/>
    <property type="molecule type" value="Genomic_DNA"/>
</dbReference>
<organism evidence="5">
    <name type="scientific">Brevibacillus laterosporus</name>
    <name type="common">Bacillus laterosporus</name>
    <dbReference type="NCBI Taxonomy" id="1465"/>
    <lineage>
        <taxon>Bacteria</taxon>
        <taxon>Bacillati</taxon>
        <taxon>Bacillota</taxon>
        <taxon>Bacilli</taxon>
        <taxon>Bacillales</taxon>
        <taxon>Paenibacillaceae</taxon>
        <taxon>Brevibacillus</taxon>
    </lineage>
</organism>
<feature type="region of interest" description="Disordered" evidence="3">
    <location>
        <begin position="727"/>
        <end position="749"/>
    </location>
</feature>
<reference evidence="5" key="1">
    <citation type="submission" date="2015-03" db="EMBL/GenBank/DDBJ databases">
        <title>MIGS Cultured Bacterial/Archaeal sample from Brevibacillus laterosporus.</title>
        <authorList>
            <person name="Zeng D."/>
            <person name="Zhu L."/>
            <person name="Dong G."/>
            <person name="Ye W."/>
            <person name="Ren D."/>
            <person name="Wu L."/>
            <person name="Xu J."/>
            <person name="Li G."/>
            <person name="Guo L."/>
        </authorList>
    </citation>
    <scope>NUCLEOTIDE SEQUENCE</scope>
    <source>
        <strain evidence="5">B9</strain>
    </source>
</reference>
<evidence type="ECO:0000256" key="3">
    <source>
        <dbReference type="SAM" id="MobiDB-lite"/>
    </source>
</evidence>
<dbReference type="InterPro" id="IPR014755">
    <property type="entry name" value="Cu-Rt/internalin_Ig-like"/>
</dbReference>
<feature type="coiled-coil region" evidence="2">
    <location>
        <begin position="1007"/>
        <end position="1037"/>
    </location>
</feature>
<feature type="coiled-coil region" evidence="2">
    <location>
        <begin position="1061"/>
        <end position="1088"/>
    </location>
</feature>
<sequence length="1277" mass="136235">MNKKVILSVLSTALVTSMATSAFAASGGIYIGGKVDRFYSDDAFIKQNAMLMADLFDSGLENVENSVLYVNWDGEVATLQELMDAKLAGKEVKYRTVTSEDFEKIGGEEGFYAVDAQGKVSTEKEMQPEQKPVAPGELNVESVSAITKTKVEVKFNKAIDSIDAKNFTIAGASVNAATLSEDKKTVTLTVSGLSYDAEYTVVPKDVLVDGKPVTLNESKFKTPAVTDVYNLELTTNAAGDQILANGSDNLVITAKLLDKVTGQVDVNADNVVVAFSTTYGNLANTRVTVQNGIASVTLTSEFSQKDLVAKIDAQVIEASGDYKDLIGKVVGSKNVHFKVNLDPTPGVEDKPVVVSAGSNQADRVTVNFNKEVTVADFVQYDETTKLFKVNGGIAVLKDGTTINVSQDGVSKKVVGLKPVSGNSKALEVILAKDEYLDDNKAVKVEFVQQTNVGPQTTKADFILTDARKPEATSAVSQDLKTVVVKFSEAIAKADVSLDGGITEVESATFEEFNPATLEDKRDILTIKTKNYLTAGTHSVQLSSIHDFAGWTDNKNISTSQTLDFDVQADTAVPVATVGVESPEQFRVTFNKIVEGLTADKVKLQVAVKNADGTESWVNVADATGKYKITPVLAMDDTPENKNEYVFELTEDWTKIYDTEGTKLNYYNDKYRLFIPANSVTNPANGKQNADIQMLLNDTIMTTPDTTSPTIKEISKVAKDSFNVEMSKPVKLPGKDGGHDTASQSQPTGIPAPIVEFLGKDKDGNHVTIKGKFGDYTDKNKADKQFEVTLADGQKSPQEIVNDGGDKNWTLVVRSISDDVGNTAATLTKAFVIDPETVVVDDIFMVKGERAGAAYNGVEGALNGSGADTIKLTFTSGVQYTGTVKNAVNPSNYLLDGENLPKGSILKVADADDNIQNGYEIVIISLPHGTLSTSGKSNVITLSKSLESYKGTKLTGEYTVTFKPGPGVDPETVKKEAEVVDNAIVALPALADLKLTDEDAVKAARSAYDALSKDAKALVKNLKTLNDAEAKIADLKKAEGDKTIFETAKIAVNTLETAIAKDLTVKDNLEAAEAALKDAEEKVAKVTAGSDKDYLAAKVTVAKKTVTDAREKFDGDAATALKDAKAAVEALEAAAKEDLTVEAKLTAAEKAVADAEAAVAKVADGADKTDLEGKVTVAKKTVQDARTELDKVAKEAAELKAAKDALEQAITEAKEQNKVAVAGSAKGEYPQTAKDDYDAEIQKAEAVFNRVDAKKDELEAAKVALDKAKTTFEGTVIS</sequence>
<keyword evidence="2" id="KW-0175">Coiled coil</keyword>
<evidence type="ECO:0000256" key="4">
    <source>
        <dbReference type="SAM" id="SignalP"/>
    </source>
</evidence>
<feature type="chain" id="PRO_5002514285" evidence="4">
    <location>
        <begin position="25"/>
        <end position="1277"/>
    </location>
</feature>